<feature type="compositionally biased region" description="Basic and acidic residues" evidence="1">
    <location>
        <begin position="334"/>
        <end position="349"/>
    </location>
</feature>
<dbReference type="AlphaFoldDB" id="A0A1E7EUS2"/>
<feature type="compositionally biased region" description="Basic and acidic residues" evidence="1">
    <location>
        <begin position="221"/>
        <end position="234"/>
    </location>
</feature>
<keyword evidence="3" id="KW-1185">Reference proteome</keyword>
<feature type="compositionally biased region" description="Acidic residues" evidence="1">
    <location>
        <begin position="350"/>
        <end position="361"/>
    </location>
</feature>
<evidence type="ECO:0000313" key="3">
    <source>
        <dbReference type="Proteomes" id="UP000095751"/>
    </source>
</evidence>
<evidence type="ECO:0000256" key="1">
    <source>
        <dbReference type="SAM" id="MobiDB-lite"/>
    </source>
</evidence>
<dbReference type="EMBL" id="KV784375">
    <property type="protein sequence ID" value="OEU09555.1"/>
    <property type="molecule type" value="Genomic_DNA"/>
</dbReference>
<dbReference type="Proteomes" id="UP000095751">
    <property type="component" value="Unassembled WGS sequence"/>
</dbReference>
<dbReference type="OrthoDB" id="43508at2759"/>
<feature type="region of interest" description="Disordered" evidence="1">
    <location>
        <begin position="606"/>
        <end position="646"/>
    </location>
</feature>
<dbReference type="InParanoid" id="A0A1E7EUS2"/>
<dbReference type="KEGG" id="fcy:FRACYDRAFT_248407"/>
<proteinExistence type="predicted"/>
<gene>
    <name evidence="2" type="ORF">FRACYDRAFT_248407</name>
</gene>
<organism evidence="2 3">
    <name type="scientific">Fragilariopsis cylindrus CCMP1102</name>
    <dbReference type="NCBI Taxonomy" id="635003"/>
    <lineage>
        <taxon>Eukaryota</taxon>
        <taxon>Sar</taxon>
        <taxon>Stramenopiles</taxon>
        <taxon>Ochrophyta</taxon>
        <taxon>Bacillariophyta</taxon>
        <taxon>Bacillariophyceae</taxon>
        <taxon>Bacillariophycidae</taxon>
        <taxon>Bacillariales</taxon>
        <taxon>Bacillariaceae</taxon>
        <taxon>Fragilariopsis</taxon>
    </lineage>
</organism>
<feature type="region of interest" description="Disordered" evidence="1">
    <location>
        <begin position="221"/>
        <end position="412"/>
    </location>
</feature>
<feature type="compositionally biased region" description="Low complexity" evidence="1">
    <location>
        <begin position="625"/>
        <end position="646"/>
    </location>
</feature>
<feature type="compositionally biased region" description="Basic and acidic residues" evidence="1">
    <location>
        <begin position="380"/>
        <end position="412"/>
    </location>
</feature>
<feature type="compositionally biased region" description="Basic and acidic residues" evidence="1">
    <location>
        <begin position="506"/>
        <end position="531"/>
    </location>
</feature>
<accession>A0A1E7EUS2</accession>
<feature type="compositionally biased region" description="Basic residues" evidence="1">
    <location>
        <begin position="259"/>
        <end position="270"/>
    </location>
</feature>
<name>A0A1E7EUS2_9STRA</name>
<reference evidence="2 3" key="1">
    <citation type="submission" date="2016-09" db="EMBL/GenBank/DDBJ databases">
        <title>Extensive genetic diversity and differential bi-allelic expression allows diatom success in the polar Southern Ocean.</title>
        <authorList>
            <consortium name="DOE Joint Genome Institute"/>
            <person name="Mock T."/>
            <person name="Otillar R.P."/>
            <person name="Strauss J."/>
            <person name="Dupont C."/>
            <person name="Frickenhaus S."/>
            <person name="Maumus F."/>
            <person name="Mcmullan M."/>
            <person name="Sanges R."/>
            <person name="Schmutz J."/>
            <person name="Toseland A."/>
            <person name="Valas R."/>
            <person name="Veluchamy A."/>
            <person name="Ward B.J."/>
            <person name="Allen A."/>
            <person name="Barry K."/>
            <person name="Falciatore A."/>
            <person name="Ferrante M."/>
            <person name="Fortunato A.E."/>
            <person name="Gloeckner G."/>
            <person name="Gruber A."/>
            <person name="Hipkin R."/>
            <person name="Janech M."/>
            <person name="Kroth P."/>
            <person name="Leese F."/>
            <person name="Lindquist E."/>
            <person name="Lyon B.R."/>
            <person name="Martin J."/>
            <person name="Mayer C."/>
            <person name="Parker M."/>
            <person name="Quesneville H."/>
            <person name="Raymond J."/>
            <person name="Uhlig C."/>
            <person name="Valentin K.U."/>
            <person name="Worden A.Z."/>
            <person name="Armbrust E.V."/>
            <person name="Bowler C."/>
            <person name="Green B."/>
            <person name="Moulton V."/>
            <person name="Van Oosterhout C."/>
            <person name="Grigoriev I."/>
        </authorList>
    </citation>
    <scope>NUCLEOTIDE SEQUENCE [LARGE SCALE GENOMIC DNA]</scope>
    <source>
        <strain evidence="2 3">CCMP1102</strain>
    </source>
</reference>
<feature type="region of interest" description="Disordered" evidence="1">
    <location>
        <begin position="506"/>
        <end position="583"/>
    </location>
</feature>
<evidence type="ECO:0000313" key="2">
    <source>
        <dbReference type="EMBL" id="OEU09555.1"/>
    </source>
</evidence>
<protein>
    <submittedName>
        <fullName evidence="2">Uncharacterized protein</fullName>
    </submittedName>
</protein>
<feature type="compositionally biased region" description="Basic and acidic residues" evidence="1">
    <location>
        <begin position="542"/>
        <end position="560"/>
    </location>
</feature>
<sequence>MSATDTNTGPAPDLDEISFNMESVDEMVGEIEGNDLTCENEASVSGVVNDPYPVDQKRKKEFERNREDIISRVPGKAKERFGEICFGSFAKFTGPVLVMSPYSVAPGPLRDNWLEMFKNCQNNGNDMTHLTYWYGCYHDLQSAYSFQKTNKLISYEAGCKSIEKKLIVLRRKLSEGKKLARKDADLLKGMEEMESDLKKSPGERSGYVGFDFPEEYHLQLEEEEEEAKKEKKSTQPDNQIMTTGEAETEEFVENGEKLKTKKVIKKRSKKDKNLTDPSRPKKKVKISADDTNPVAKSTTANLFGDAGASDENGTAIVEDARPSAYEEFQALGDESSHGETDDENMKIDDIESVDDSEDEDYMEKWKSNATKKKKLKKEKKPVTSKEPVKKKAAKIKSEKGNSLKREKISRAKKEQERFSSCEKKFLQLVRRWEIATGNKDANQLSRIYDELLVNMKHFTAPFIEEYGMSDLMKQSKKIGDDKDKFKQVMTEFKKVYTEKKDAVPEGFKAIKESERKTTSIDEKTDISIDKSKRTKTPAVQPKLEEDAKKMDQDKPTERIPKSIKQSRVGASDGDSKTSLKLEPFSQKKQLSTVKVDKKKRFSLTKLMRSGSSSSHPGLVGDDLPSSSGGEPSAISSQSSKQNQSIPSWTLQAISTETPSNENRLFGLEFLQQAASFIPESKNVNHSAIVHNLELAIYNWSTGDSKERKKHQGIGKNKNSDNDSVDFWVDKYWSKIHDLVACISGKRLKGTLAGMIAAGKFATPDKLICLSDDDLWRSFQSAPMSEI</sequence>
<feature type="compositionally biased region" description="Basic residues" evidence="1">
    <location>
        <begin position="369"/>
        <end position="379"/>
    </location>
</feature>